<dbReference type="OrthoDB" id="40488at2759"/>
<dbReference type="EMBL" id="KV784353">
    <property type="protein sequence ID" value="OEU22356.1"/>
    <property type="molecule type" value="Genomic_DNA"/>
</dbReference>
<proteinExistence type="predicted"/>
<dbReference type="Pfam" id="PF03629">
    <property type="entry name" value="SASA"/>
    <property type="match status" value="1"/>
</dbReference>
<keyword evidence="1" id="KW-0378">Hydrolase</keyword>
<dbReference type="GO" id="GO:0016787">
    <property type="term" value="F:hydrolase activity"/>
    <property type="evidence" value="ECO:0007669"/>
    <property type="project" value="UniProtKB-KW"/>
</dbReference>
<dbReference type="InterPro" id="IPR036514">
    <property type="entry name" value="SGNH_hydro_sf"/>
</dbReference>
<evidence type="ECO:0000259" key="2">
    <source>
        <dbReference type="Pfam" id="PF03629"/>
    </source>
</evidence>
<evidence type="ECO:0000256" key="1">
    <source>
        <dbReference type="ARBA" id="ARBA00022801"/>
    </source>
</evidence>
<dbReference type="AlphaFoldDB" id="A0A1E7FW27"/>
<gene>
    <name evidence="3" type="ORF">FRACYDRAFT_232509</name>
</gene>
<keyword evidence="4" id="KW-1185">Reference proteome</keyword>
<accession>A0A1E7FW27</accession>
<dbReference type="SUPFAM" id="SSF52266">
    <property type="entry name" value="SGNH hydrolase"/>
    <property type="match status" value="1"/>
</dbReference>
<dbReference type="PANTHER" id="PTHR31988:SF19">
    <property type="entry name" value="9-O-ACETYL-N-ACETYLNEURAMINIC ACID DEACETYLASE-RELATED"/>
    <property type="match status" value="1"/>
</dbReference>
<name>A0A1E7FW27_9STRA</name>
<dbReference type="PANTHER" id="PTHR31988">
    <property type="entry name" value="ESTERASE, PUTATIVE (DUF303)-RELATED"/>
    <property type="match status" value="1"/>
</dbReference>
<evidence type="ECO:0000313" key="4">
    <source>
        <dbReference type="Proteomes" id="UP000095751"/>
    </source>
</evidence>
<dbReference type="InterPro" id="IPR005181">
    <property type="entry name" value="SASA"/>
</dbReference>
<sequence>MTVEPQKKTIKVFILLGQSNMVGMGKVQGENTDGTLEYAVKTKKRYPFLVEENGGWKKVIDNRVRNVFTMGSGLDVNDKNIKKNEWLTVEHSQTIGPEIGIGYILGKSLKLPDSCHHDNDDDIMVLKSCIGNRSLAWDLLPPGSPSFECIDVKDKKKYHYAAYKESPSRWEVGKQPKPDPKWYAGEQYDGDINRIKEVLSDLSKYIPDASTTTTCEIAGFFWWQGDKDRYDINYANHYKENLIRLIRQLRVEFASPDAKFVLATLGQTSKESEESKGADRLIFNAQMEVPELNEFVGNTSCVYSKPFCHGGASNSHYNHNAETYMDVGLEMGRVMTNLIDASDK</sequence>
<dbReference type="InParanoid" id="A0A1E7FW27"/>
<dbReference type="Proteomes" id="UP000095751">
    <property type="component" value="Unassembled WGS sequence"/>
</dbReference>
<evidence type="ECO:0000313" key="3">
    <source>
        <dbReference type="EMBL" id="OEU22356.1"/>
    </source>
</evidence>
<dbReference type="KEGG" id="fcy:FRACYDRAFT_232509"/>
<feature type="domain" description="Sialate O-acetylesterase" evidence="2">
    <location>
        <begin position="186"/>
        <end position="323"/>
    </location>
</feature>
<reference evidence="3 4" key="1">
    <citation type="submission" date="2016-09" db="EMBL/GenBank/DDBJ databases">
        <title>Extensive genetic diversity and differential bi-allelic expression allows diatom success in the polar Southern Ocean.</title>
        <authorList>
            <consortium name="DOE Joint Genome Institute"/>
            <person name="Mock T."/>
            <person name="Otillar R.P."/>
            <person name="Strauss J."/>
            <person name="Dupont C."/>
            <person name="Frickenhaus S."/>
            <person name="Maumus F."/>
            <person name="Mcmullan M."/>
            <person name="Sanges R."/>
            <person name="Schmutz J."/>
            <person name="Toseland A."/>
            <person name="Valas R."/>
            <person name="Veluchamy A."/>
            <person name="Ward B.J."/>
            <person name="Allen A."/>
            <person name="Barry K."/>
            <person name="Falciatore A."/>
            <person name="Ferrante M."/>
            <person name="Fortunato A.E."/>
            <person name="Gloeckner G."/>
            <person name="Gruber A."/>
            <person name="Hipkin R."/>
            <person name="Janech M."/>
            <person name="Kroth P."/>
            <person name="Leese F."/>
            <person name="Lindquist E."/>
            <person name="Lyon B.R."/>
            <person name="Martin J."/>
            <person name="Mayer C."/>
            <person name="Parker M."/>
            <person name="Quesneville H."/>
            <person name="Raymond J."/>
            <person name="Uhlig C."/>
            <person name="Valentin K.U."/>
            <person name="Worden A.Z."/>
            <person name="Armbrust E.V."/>
            <person name="Bowler C."/>
            <person name="Green B."/>
            <person name="Moulton V."/>
            <person name="Van Oosterhout C."/>
            <person name="Grigoriev I."/>
        </authorList>
    </citation>
    <scope>NUCLEOTIDE SEQUENCE [LARGE SCALE GENOMIC DNA]</scope>
    <source>
        <strain evidence="3 4">CCMP1102</strain>
    </source>
</reference>
<protein>
    <recommendedName>
        <fullName evidence="2">Sialate O-acetylesterase domain-containing protein</fullName>
    </recommendedName>
</protein>
<organism evidence="3 4">
    <name type="scientific">Fragilariopsis cylindrus CCMP1102</name>
    <dbReference type="NCBI Taxonomy" id="635003"/>
    <lineage>
        <taxon>Eukaryota</taxon>
        <taxon>Sar</taxon>
        <taxon>Stramenopiles</taxon>
        <taxon>Ochrophyta</taxon>
        <taxon>Bacillariophyta</taxon>
        <taxon>Bacillariophyceae</taxon>
        <taxon>Bacillariophycidae</taxon>
        <taxon>Bacillariales</taxon>
        <taxon>Bacillariaceae</taxon>
        <taxon>Fragilariopsis</taxon>
    </lineage>
</organism>
<dbReference type="Gene3D" id="3.40.50.1110">
    <property type="entry name" value="SGNH hydrolase"/>
    <property type="match status" value="1"/>
</dbReference>
<dbReference type="InterPro" id="IPR052940">
    <property type="entry name" value="Carb_Esterase_6"/>
</dbReference>